<dbReference type="EMBL" id="UOGC01000100">
    <property type="protein sequence ID" value="VAX20042.1"/>
    <property type="molecule type" value="Genomic_DNA"/>
</dbReference>
<dbReference type="SUPFAM" id="SSF111038">
    <property type="entry name" value="YjbQ-like"/>
    <property type="match status" value="1"/>
</dbReference>
<gene>
    <name evidence="1" type="ORF">MNBD_NITROSPINAE01-659</name>
</gene>
<organism evidence="1">
    <name type="scientific">hydrothermal vent metagenome</name>
    <dbReference type="NCBI Taxonomy" id="652676"/>
    <lineage>
        <taxon>unclassified sequences</taxon>
        <taxon>metagenomes</taxon>
        <taxon>ecological metagenomes</taxon>
    </lineage>
</organism>
<accession>A0A3B1BW79</accession>
<name>A0A3B1BW79_9ZZZZ</name>
<proteinExistence type="predicted"/>
<dbReference type="Gene3D" id="2.60.120.460">
    <property type="entry name" value="YjbQ-like"/>
    <property type="match status" value="1"/>
</dbReference>
<dbReference type="AlphaFoldDB" id="A0A3B1BW79"/>
<sequence length="56" mass="6549">MTFHTEYLCFNTSKRREYINITSQVEDIVSASGIKVWAVQQVYYAEFDGKRKNGLL</sequence>
<protein>
    <submittedName>
        <fullName evidence="1">UPF0047 protein TM0723</fullName>
    </submittedName>
</protein>
<dbReference type="InterPro" id="IPR035917">
    <property type="entry name" value="YjbQ-like_sf"/>
</dbReference>
<reference evidence="1" key="1">
    <citation type="submission" date="2018-06" db="EMBL/GenBank/DDBJ databases">
        <authorList>
            <person name="Zhirakovskaya E."/>
        </authorList>
    </citation>
    <scope>NUCLEOTIDE SEQUENCE</scope>
</reference>
<evidence type="ECO:0000313" key="1">
    <source>
        <dbReference type="EMBL" id="VAX20042.1"/>
    </source>
</evidence>